<feature type="transmembrane region" description="Helical" evidence="8">
    <location>
        <begin position="295"/>
        <end position="317"/>
    </location>
</feature>
<sequence length="469" mass="50578">MGRISSKWMVVIAVLLGSFTMILNNSMLNPAVPKLMEVFESDAVSTGWVITIFMVTMGMTVPVTGYLGDRFGKKKLYLIGLLIFVMGSILGSFSWNLSSLIFFRGLQGVGGGIMMPLSMALIFEAFPRNERGMATGVWGIAAMMAPTIGPTVGGVLLETSGWQYLFWCNVPIGLLGLWFALKYLPVTSPNKEVRFDLYGFITVTAGVGAILLALGRMSELAHLLMPLNIILVVTGIMLLILFVQIETRVQQPLLDLSLFKIPAYTFSVIIAGTTSIGLFAGIFLIPLLIQQVYGLSAIMTGLIFLPSALLTGLFMTVGGRVLDQKGARGVVTTGLIVMTIGTFALGFLSLETSLLFIFIMMAVRGIGSGLSTMPATTIGMNAIPDRLISRGSAMNNVMRQMSSAFGIVFISIYYEVRRGQLMGATVSLEEASLQAINEGFIVVGLITAITIPAAYYLEKNAKQELEKAS</sequence>
<evidence type="ECO:0000313" key="10">
    <source>
        <dbReference type="EMBL" id="MDV2887141.1"/>
    </source>
</evidence>
<feature type="transmembrane region" description="Helical" evidence="8">
    <location>
        <begin position="354"/>
        <end position="376"/>
    </location>
</feature>
<keyword evidence="5 8" id="KW-0812">Transmembrane</keyword>
<evidence type="ECO:0000256" key="4">
    <source>
        <dbReference type="ARBA" id="ARBA00022475"/>
    </source>
</evidence>
<organism evidence="10 11">
    <name type="scientific">Alkalihalophilus pseudofirmus</name>
    <name type="common">Bacillus pseudofirmus</name>
    <dbReference type="NCBI Taxonomy" id="79885"/>
    <lineage>
        <taxon>Bacteria</taxon>
        <taxon>Bacillati</taxon>
        <taxon>Bacillota</taxon>
        <taxon>Bacilli</taxon>
        <taxon>Bacillales</taxon>
        <taxon>Bacillaceae</taxon>
        <taxon>Alkalihalophilus</taxon>
    </lineage>
</organism>
<dbReference type="Gene3D" id="1.20.1720.10">
    <property type="entry name" value="Multidrug resistance protein D"/>
    <property type="match status" value="1"/>
</dbReference>
<feature type="transmembrane region" description="Helical" evidence="8">
    <location>
        <begin position="7"/>
        <end position="28"/>
    </location>
</feature>
<evidence type="ECO:0000256" key="7">
    <source>
        <dbReference type="ARBA" id="ARBA00023136"/>
    </source>
</evidence>
<dbReference type="RefSeq" id="WP_323467598.1">
    <property type="nucleotide sequence ID" value="NZ_CP144224.1"/>
</dbReference>
<accession>A0AAJ2NRF7</accession>
<protein>
    <submittedName>
        <fullName evidence="10">MDR family MFS transporter</fullName>
    </submittedName>
</protein>
<feature type="transmembrane region" description="Helical" evidence="8">
    <location>
        <begin position="397"/>
        <end position="416"/>
    </location>
</feature>
<gene>
    <name evidence="10" type="ORF">RYX45_18310</name>
</gene>
<evidence type="ECO:0000256" key="3">
    <source>
        <dbReference type="ARBA" id="ARBA00022448"/>
    </source>
</evidence>
<feature type="transmembrane region" description="Helical" evidence="8">
    <location>
        <begin position="264"/>
        <end position="289"/>
    </location>
</feature>
<proteinExistence type="inferred from homology"/>
<dbReference type="InterPro" id="IPR005829">
    <property type="entry name" value="Sugar_transporter_CS"/>
</dbReference>
<keyword evidence="4" id="KW-1003">Cell membrane</keyword>
<feature type="transmembrane region" description="Helical" evidence="8">
    <location>
        <begin position="101"/>
        <end position="123"/>
    </location>
</feature>
<dbReference type="AlphaFoldDB" id="A0AAJ2NRF7"/>
<dbReference type="PRINTS" id="PR01036">
    <property type="entry name" value="TCRTETB"/>
</dbReference>
<feature type="transmembrane region" description="Helical" evidence="8">
    <location>
        <begin position="329"/>
        <end position="348"/>
    </location>
</feature>
<keyword evidence="3" id="KW-0813">Transport</keyword>
<feature type="transmembrane region" description="Helical" evidence="8">
    <location>
        <begin position="436"/>
        <end position="457"/>
    </location>
</feature>
<dbReference type="PROSITE" id="PS50850">
    <property type="entry name" value="MFS"/>
    <property type="match status" value="1"/>
</dbReference>
<comment type="caution">
    <text evidence="10">The sequence shown here is derived from an EMBL/GenBank/DDBJ whole genome shotgun (WGS) entry which is preliminary data.</text>
</comment>
<dbReference type="Gene3D" id="1.20.1250.20">
    <property type="entry name" value="MFS general substrate transporter like domains"/>
    <property type="match status" value="1"/>
</dbReference>
<dbReference type="PROSITE" id="PS00217">
    <property type="entry name" value="SUGAR_TRANSPORT_2"/>
    <property type="match status" value="1"/>
</dbReference>
<name>A0AAJ2NRF7_ALKPS</name>
<feature type="transmembrane region" description="Helical" evidence="8">
    <location>
        <begin position="220"/>
        <end position="243"/>
    </location>
</feature>
<evidence type="ECO:0000313" key="11">
    <source>
        <dbReference type="Proteomes" id="UP001285636"/>
    </source>
</evidence>
<comment type="subcellular location">
    <subcellularLocation>
        <location evidence="1">Cell membrane</location>
        <topology evidence="1">Multi-pass membrane protein</topology>
    </subcellularLocation>
</comment>
<feature type="transmembrane region" description="Helical" evidence="8">
    <location>
        <begin position="193"/>
        <end position="214"/>
    </location>
</feature>
<dbReference type="GO" id="GO:0022857">
    <property type="term" value="F:transmembrane transporter activity"/>
    <property type="evidence" value="ECO:0007669"/>
    <property type="project" value="InterPro"/>
</dbReference>
<dbReference type="PANTHER" id="PTHR42718:SF9">
    <property type="entry name" value="MAJOR FACILITATOR SUPERFAMILY MULTIDRUG TRANSPORTER MFSC"/>
    <property type="match status" value="1"/>
</dbReference>
<dbReference type="PANTHER" id="PTHR42718">
    <property type="entry name" value="MAJOR FACILITATOR SUPERFAMILY MULTIDRUG TRANSPORTER MFSC"/>
    <property type="match status" value="1"/>
</dbReference>
<keyword evidence="6 8" id="KW-1133">Transmembrane helix</keyword>
<dbReference type="InterPro" id="IPR004638">
    <property type="entry name" value="EmrB-like"/>
</dbReference>
<feature type="domain" description="Major facilitator superfamily (MFS) profile" evidence="9">
    <location>
        <begin position="10"/>
        <end position="462"/>
    </location>
</feature>
<feature type="transmembrane region" description="Helical" evidence="8">
    <location>
        <begin position="76"/>
        <end position="95"/>
    </location>
</feature>
<evidence type="ECO:0000259" key="9">
    <source>
        <dbReference type="PROSITE" id="PS50850"/>
    </source>
</evidence>
<dbReference type="InterPro" id="IPR020846">
    <property type="entry name" value="MFS_dom"/>
</dbReference>
<evidence type="ECO:0000256" key="1">
    <source>
        <dbReference type="ARBA" id="ARBA00004651"/>
    </source>
</evidence>
<dbReference type="InterPro" id="IPR011701">
    <property type="entry name" value="MFS"/>
</dbReference>
<dbReference type="SUPFAM" id="SSF103473">
    <property type="entry name" value="MFS general substrate transporter"/>
    <property type="match status" value="1"/>
</dbReference>
<feature type="transmembrane region" description="Helical" evidence="8">
    <location>
        <begin position="162"/>
        <end position="181"/>
    </location>
</feature>
<dbReference type="NCBIfam" id="TIGR00711">
    <property type="entry name" value="efflux_EmrB"/>
    <property type="match status" value="1"/>
</dbReference>
<feature type="transmembrane region" description="Helical" evidence="8">
    <location>
        <begin position="48"/>
        <end position="67"/>
    </location>
</feature>
<keyword evidence="7 8" id="KW-0472">Membrane</keyword>
<dbReference type="EMBL" id="JAWJAY010000008">
    <property type="protein sequence ID" value="MDV2887141.1"/>
    <property type="molecule type" value="Genomic_DNA"/>
</dbReference>
<dbReference type="Pfam" id="PF07690">
    <property type="entry name" value="MFS_1"/>
    <property type="match status" value="1"/>
</dbReference>
<dbReference type="Proteomes" id="UP001285636">
    <property type="component" value="Unassembled WGS sequence"/>
</dbReference>
<dbReference type="GO" id="GO:0005886">
    <property type="term" value="C:plasma membrane"/>
    <property type="evidence" value="ECO:0007669"/>
    <property type="project" value="UniProtKB-SubCell"/>
</dbReference>
<dbReference type="InterPro" id="IPR036259">
    <property type="entry name" value="MFS_trans_sf"/>
</dbReference>
<feature type="transmembrane region" description="Helical" evidence="8">
    <location>
        <begin position="135"/>
        <end position="156"/>
    </location>
</feature>
<reference evidence="10" key="1">
    <citation type="submission" date="2023-10" db="EMBL/GenBank/DDBJ databases">
        <title>Screening of Alkalihalophilus pseudofirmusBZ-TG-HK211 and Its Alleviation of Salt Stress on Rapeseed Growth.</title>
        <authorList>
            <person name="Zhao B."/>
            <person name="Guo T."/>
        </authorList>
    </citation>
    <scope>NUCLEOTIDE SEQUENCE</scope>
    <source>
        <strain evidence="10">BZ-TG-HK211</strain>
    </source>
</reference>
<evidence type="ECO:0000256" key="8">
    <source>
        <dbReference type="SAM" id="Phobius"/>
    </source>
</evidence>
<evidence type="ECO:0000256" key="5">
    <source>
        <dbReference type="ARBA" id="ARBA00022692"/>
    </source>
</evidence>
<evidence type="ECO:0000256" key="2">
    <source>
        <dbReference type="ARBA" id="ARBA00008537"/>
    </source>
</evidence>
<comment type="similarity">
    <text evidence="2">Belongs to the major facilitator superfamily. EmrB family.</text>
</comment>
<evidence type="ECO:0000256" key="6">
    <source>
        <dbReference type="ARBA" id="ARBA00022989"/>
    </source>
</evidence>
<dbReference type="CDD" id="cd17503">
    <property type="entry name" value="MFS_LmrB_MDR_like"/>
    <property type="match status" value="1"/>
</dbReference>